<dbReference type="GO" id="GO:0004674">
    <property type="term" value="F:protein serine/threonine kinase activity"/>
    <property type="evidence" value="ECO:0007669"/>
    <property type="project" value="UniProtKB-KW"/>
</dbReference>
<dbReference type="InterPro" id="IPR052059">
    <property type="entry name" value="CR_Ser/Thr_kinase"/>
</dbReference>
<dbReference type="InterPro" id="IPR038408">
    <property type="entry name" value="GNK2_sf"/>
</dbReference>
<dbReference type="Pfam" id="PF01657">
    <property type="entry name" value="Stress-antifung"/>
    <property type="match status" value="2"/>
</dbReference>
<feature type="domain" description="Gnk2-homologous" evidence="12">
    <location>
        <begin position="132"/>
        <end position="235"/>
    </location>
</feature>
<keyword evidence="8" id="KW-0675">Receptor</keyword>
<feature type="chain" id="PRO_5037432760" description="Gnk2-homologous domain-containing protein" evidence="11">
    <location>
        <begin position="23"/>
        <end position="468"/>
    </location>
</feature>
<dbReference type="Proteomes" id="UP000813462">
    <property type="component" value="Unassembled WGS sequence"/>
</dbReference>
<keyword evidence="7 9" id="KW-0067">ATP-binding</keyword>
<sequence>MAASVLFIFFIVILCLVDSSRAEPRTELMARSCRQTHVLNPTNYEDNYYRMVADMEEDMARNLFAFREKGERPDRLYVFSQCMGDLSSDDCRQCFNAITDVLPGCFPATGGRVFFDGCFIRAENYSFFRDAIEPDDLRRCSASVDDRPLFGATARKVVNDLARMAPENNGFAVAYQRSPPDFFVFAMANCWKTIGPDLCSACLANAAQGCSSCLPSTEARVFNSGCVLRYSDYDFGNKPDYDHKSSLSRESILRYTSYVVGGLAVSALMIIIGFYVGKTAYRRINRQSQSNIGTEIDLSVLKRSISFLQFSYSTLEKATNSFNEAFKLGQGGYGEVFKGTLADGREIAIKRLFASGKGRAAEAWNHFQTNSVSEIVDKSIEIEDIEEAIRIVQIGLLCTQVSPSKRPDMTVVNQMLNDKNIELPAPLRPPFADEHMELYSLLGSGRRQFSSTFDTCKSHHEIFEHDPV</sequence>
<dbReference type="InterPro" id="IPR011009">
    <property type="entry name" value="Kinase-like_dom_sf"/>
</dbReference>
<dbReference type="InterPro" id="IPR002902">
    <property type="entry name" value="GNK2"/>
</dbReference>
<evidence type="ECO:0000313" key="13">
    <source>
        <dbReference type="EMBL" id="KAH7532465.1"/>
    </source>
</evidence>
<evidence type="ECO:0000256" key="5">
    <source>
        <dbReference type="ARBA" id="ARBA00022741"/>
    </source>
</evidence>
<dbReference type="Gene3D" id="3.30.200.20">
    <property type="entry name" value="Phosphorylase Kinase, domain 1"/>
    <property type="match status" value="1"/>
</dbReference>
<evidence type="ECO:0000256" key="1">
    <source>
        <dbReference type="ARBA" id="ARBA00022527"/>
    </source>
</evidence>
<keyword evidence="10" id="KW-1133">Transmembrane helix</keyword>
<comment type="caution">
    <text evidence="13">The sequence shown here is derived from an EMBL/GenBank/DDBJ whole genome shotgun (WGS) entry which is preliminary data.</text>
</comment>
<evidence type="ECO:0000256" key="4">
    <source>
        <dbReference type="ARBA" id="ARBA00022737"/>
    </source>
</evidence>
<accession>A0A978VH96</accession>
<keyword evidence="3 11" id="KW-0732">Signal</keyword>
<evidence type="ECO:0000256" key="10">
    <source>
        <dbReference type="SAM" id="Phobius"/>
    </source>
</evidence>
<dbReference type="GO" id="GO:0005524">
    <property type="term" value="F:ATP binding"/>
    <property type="evidence" value="ECO:0007669"/>
    <property type="project" value="UniProtKB-UniRule"/>
</dbReference>
<dbReference type="Gene3D" id="3.30.430.20">
    <property type="entry name" value="Gnk2 domain, C-X8-C-X2-C motif"/>
    <property type="match status" value="2"/>
</dbReference>
<dbReference type="EMBL" id="JAEACU010000004">
    <property type="protein sequence ID" value="KAH7532465.1"/>
    <property type="molecule type" value="Genomic_DNA"/>
</dbReference>
<dbReference type="InterPro" id="IPR017441">
    <property type="entry name" value="Protein_kinase_ATP_BS"/>
</dbReference>
<name>A0A978VH96_ZIZJJ</name>
<feature type="signal peptide" evidence="11">
    <location>
        <begin position="1"/>
        <end position="22"/>
    </location>
</feature>
<gene>
    <name evidence="13" type="ORF">FEM48_Zijuj04G0022800</name>
</gene>
<evidence type="ECO:0000313" key="14">
    <source>
        <dbReference type="Proteomes" id="UP000813462"/>
    </source>
</evidence>
<keyword evidence="2" id="KW-0808">Transferase</keyword>
<evidence type="ECO:0000256" key="11">
    <source>
        <dbReference type="SAM" id="SignalP"/>
    </source>
</evidence>
<evidence type="ECO:0000256" key="2">
    <source>
        <dbReference type="ARBA" id="ARBA00022679"/>
    </source>
</evidence>
<keyword evidence="1" id="KW-0723">Serine/threonine-protein kinase</keyword>
<dbReference type="FunFam" id="3.30.430.20:FF:000015">
    <property type="entry name" value="Cysteine-rich receptor-like protein kinase 3"/>
    <property type="match status" value="1"/>
</dbReference>
<dbReference type="PROSITE" id="PS00107">
    <property type="entry name" value="PROTEIN_KINASE_ATP"/>
    <property type="match status" value="1"/>
</dbReference>
<keyword evidence="5 9" id="KW-0547">Nucleotide-binding</keyword>
<dbReference type="CDD" id="cd23509">
    <property type="entry name" value="Gnk2-like"/>
    <property type="match status" value="2"/>
</dbReference>
<evidence type="ECO:0000256" key="7">
    <source>
        <dbReference type="ARBA" id="ARBA00022840"/>
    </source>
</evidence>
<dbReference type="SUPFAM" id="SSF56112">
    <property type="entry name" value="Protein kinase-like (PK-like)"/>
    <property type="match status" value="1"/>
</dbReference>
<evidence type="ECO:0000256" key="8">
    <source>
        <dbReference type="ARBA" id="ARBA00023170"/>
    </source>
</evidence>
<feature type="transmembrane region" description="Helical" evidence="10">
    <location>
        <begin position="255"/>
        <end position="276"/>
    </location>
</feature>
<proteinExistence type="predicted"/>
<reference evidence="13" key="1">
    <citation type="journal article" date="2021" name="Front. Plant Sci.">
        <title>Chromosome-Scale Genome Assembly for Chinese Sour Jujube and Insights Into Its Genome Evolution and Domestication Signature.</title>
        <authorList>
            <person name="Shen L.-Y."/>
            <person name="Luo H."/>
            <person name="Wang X.-L."/>
            <person name="Wang X.-M."/>
            <person name="Qiu X.-J."/>
            <person name="Liu H."/>
            <person name="Zhou S.-S."/>
            <person name="Jia K.-H."/>
            <person name="Nie S."/>
            <person name="Bao Y.-T."/>
            <person name="Zhang R.-G."/>
            <person name="Yun Q.-Z."/>
            <person name="Chai Y.-H."/>
            <person name="Lu J.-Y."/>
            <person name="Li Y."/>
            <person name="Zhao S.-W."/>
            <person name="Mao J.-F."/>
            <person name="Jia S.-G."/>
            <person name="Mao Y.-M."/>
        </authorList>
    </citation>
    <scope>NUCLEOTIDE SEQUENCE</scope>
    <source>
        <strain evidence="13">AT0</strain>
        <tissue evidence="13">Leaf</tissue>
    </source>
</reference>
<evidence type="ECO:0000259" key="12">
    <source>
        <dbReference type="PROSITE" id="PS51473"/>
    </source>
</evidence>
<dbReference type="PROSITE" id="PS51473">
    <property type="entry name" value="GNK2"/>
    <property type="match status" value="2"/>
</dbReference>
<dbReference type="PANTHER" id="PTHR47973">
    <property type="entry name" value="CYSTEINE-RICH RECEPTOR-LIKE PROTEIN KINASE 3"/>
    <property type="match status" value="1"/>
</dbReference>
<keyword evidence="6" id="KW-0418">Kinase</keyword>
<keyword evidence="10" id="KW-0812">Transmembrane</keyword>
<dbReference type="AlphaFoldDB" id="A0A978VH96"/>
<keyword evidence="10" id="KW-0472">Membrane</keyword>
<feature type="domain" description="Gnk2-homologous" evidence="12">
    <location>
        <begin position="26"/>
        <end position="127"/>
    </location>
</feature>
<evidence type="ECO:0000256" key="9">
    <source>
        <dbReference type="PROSITE-ProRule" id="PRU10141"/>
    </source>
</evidence>
<evidence type="ECO:0000256" key="3">
    <source>
        <dbReference type="ARBA" id="ARBA00022729"/>
    </source>
</evidence>
<protein>
    <recommendedName>
        <fullName evidence="12">Gnk2-homologous domain-containing protein</fullName>
    </recommendedName>
</protein>
<feature type="binding site" evidence="9">
    <location>
        <position position="350"/>
    </location>
    <ligand>
        <name>ATP</name>
        <dbReference type="ChEBI" id="CHEBI:30616"/>
    </ligand>
</feature>
<organism evidence="13 14">
    <name type="scientific">Ziziphus jujuba var. spinosa</name>
    <dbReference type="NCBI Taxonomy" id="714518"/>
    <lineage>
        <taxon>Eukaryota</taxon>
        <taxon>Viridiplantae</taxon>
        <taxon>Streptophyta</taxon>
        <taxon>Embryophyta</taxon>
        <taxon>Tracheophyta</taxon>
        <taxon>Spermatophyta</taxon>
        <taxon>Magnoliopsida</taxon>
        <taxon>eudicotyledons</taxon>
        <taxon>Gunneridae</taxon>
        <taxon>Pentapetalae</taxon>
        <taxon>rosids</taxon>
        <taxon>fabids</taxon>
        <taxon>Rosales</taxon>
        <taxon>Rhamnaceae</taxon>
        <taxon>Paliureae</taxon>
        <taxon>Ziziphus</taxon>
    </lineage>
</organism>
<keyword evidence="4" id="KW-0677">Repeat</keyword>
<evidence type="ECO:0000256" key="6">
    <source>
        <dbReference type="ARBA" id="ARBA00022777"/>
    </source>
</evidence>